<evidence type="ECO:0000313" key="3">
    <source>
        <dbReference type="Proteomes" id="UP001148838"/>
    </source>
</evidence>
<organism evidence="2 3">
    <name type="scientific">Periplaneta americana</name>
    <name type="common">American cockroach</name>
    <name type="synonym">Blatta americana</name>
    <dbReference type="NCBI Taxonomy" id="6978"/>
    <lineage>
        <taxon>Eukaryota</taxon>
        <taxon>Metazoa</taxon>
        <taxon>Ecdysozoa</taxon>
        <taxon>Arthropoda</taxon>
        <taxon>Hexapoda</taxon>
        <taxon>Insecta</taxon>
        <taxon>Pterygota</taxon>
        <taxon>Neoptera</taxon>
        <taxon>Polyneoptera</taxon>
        <taxon>Dictyoptera</taxon>
        <taxon>Blattodea</taxon>
        <taxon>Blattoidea</taxon>
        <taxon>Blattidae</taxon>
        <taxon>Blattinae</taxon>
        <taxon>Periplaneta</taxon>
    </lineage>
</organism>
<dbReference type="EMBL" id="JAJSOF020000017">
    <property type="protein sequence ID" value="KAJ4440056.1"/>
    <property type="molecule type" value="Genomic_DNA"/>
</dbReference>
<reference evidence="2 3" key="1">
    <citation type="journal article" date="2022" name="Allergy">
        <title>Genome assembly and annotation of Periplaneta americana reveal a comprehensive cockroach allergen profile.</title>
        <authorList>
            <person name="Wang L."/>
            <person name="Xiong Q."/>
            <person name="Saelim N."/>
            <person name="Wang L."/>
            <person name="Nong W."/>
            <person name="Wan A.T."/>
            <person name="Shi M."/>
            <person name="Liu X."/>
            <person name="Cao Q."/>
            <person name="Hui J.H.L."/>
            <person name="Sookrung N."/>
            <person name="Leung T.F."/>
            <person name="Tungtrongchitr A."/>
            <person name="Tsui S.K.W."/>
        </authorList>
    </citation>
    <scope>NUCLEOTIDE SEQUENCE [LARGE SCALE GENOMIC DNA]</scope>
    <source>
        <strain evidence="2">PWHHKU_190912</strain>
    </source>
</reference>
<name>A0ABQ8T248_PERAM</name>
<feature type="region of interest" description="Disordered" evidence="1">
    <location>
        <begin position="1"/>
        <end position="46"/>
    </location>
</feature>
<feature type="compositionally biased region" description="Acidic residues" evidence="1">
    <location>
        <begin position="8"/>
        <end position="34"/>
    </location>
</feature>
<keyword evidence="3" id="KW-1185">Reference proteome</keyword>
<proteinExistence type="predicted"/>
<evidence type="ECO:0000313" key="2">
    <source>
        <dbReference type="EMBL" id="KAJ4440056.1"/>
    </source>
</evidence>
<sequence length="192" mass="22256">MAVTTMTNDDDKDVDDNNDDDETTKDNDRNDDEYVGNHSSDSKDISEVRNHNDVSLKLPLFYLEFLALKCASCFQEKLKVRIYKTVILSVVQYGCETWTLTLKEEQRFRMFENKVLRKVFGAERDEVTREWRKLHNAELHALYATVVRLPTSHPDFPPPPASARPSVKIGTELFEHVLLVRRTKQLELDAIV</sequence>
<gene>
    <name evidence="2" type="ORF">ANN_08187</name>
</gene>
<comment type="caution">
    <text evidence="2">The sequence shown here is derived from an EMBL/GenBank/DDBJ whole genome shotgun (WGS) entry which is preliminary data.</text>
</comment>
<accession>A0ABQ8T248</accession>
<protein>
    <submittedName>
        <fullName evidence="2">Uncharacterized protein</fullName>
    </submittedName>
</protein>
<evidence type="ECO:0000256" key="1">
    <source>
        <dbReference type="SAM" id="MobiDB-lite"/>
    </source>
</evidence>
<dbReference type="Proteomes" id="UP001148838">
    <property type="component" value="Unassembled WGS sequence"/>
</dbReference>